<feature type="coiled-coil region" evidence="1">
    <location>
        <begin position="270"/>
        <end position="297"/>
    </location>
</feature>
<organism evidence="3 4">
    <name type="scientific">Mycena rosella</name>
    <name type="common">Pink bonnet</name>
    <name type="synonym">Agaricus rosellus</name>
    <dbReference type="NCBI Taxonomy" id="1033263"/>
    <lineage>
        <taxon>Eukaryota</taxon>
        <taxon>Fungi</taxon>
        <taxon>Dikarya</taxon>
        <taxon>Basidiomycota</taxon>
        <taxon>Agaricomycotina</taxon>
        <taxon>Agaricomycetes</taxon>
        <taxon>Agaricomycetidae</taxon>
        <taxon>Agaricales</taxon>
        <taxon>Marasmiineae</taxon>
        <taxon>Mycenaceae</taxon>
        <taxon>Mycena</taxon>
    </lineage>
</organism>
<feature type="region of interest" description="Disordered" evidence="2">
    <location>
        <begin position="219"/>
        <end position="247"/>
    </location>
</feature>
<gene>
    <name evidence="3" type="ORF">B0H17DRAFT_1259983</name>
</gene>
<evidence type="ECO:0000256" key="2">
    <source>
        <dbReference type="SAM" id="MobiDB-lite"/>
    </source>
</evidence>
<proteinExistence type="predicted"/>
<comment type="caution">
    <text evidence="3">The sequence shown here is derived from an EMBL/GenBank/DDBJ whole genome shotgun (WGS) entry which is preliminary data.</text>
</comment>
<name>A0AAD7G2X0_MYCRO</name>
<dbReference type="Proteomes" id="UP001221757">
    <property type="component" value="Unassembled WGS sequence"/>
</dbReference>
<reference evidence="3" key="1">
    <citation type="submission" date="2023-03" db="EMBL/GenBank/DDBJ databases">
        <title>Massive genome expansion in bonnet fungi (Mycena s.s.) driven by repeated elements and novel gene families across ecological guilds.</title>
        <authorList>
            <consortium name="Lawrence Berkeley National Laboratory"/>
            <person name="Harder C.B."/>
            <person name="Miyauchi S."/>
            <person name="Viragh M."/>
            <person name="Kuo A."/>
            <person name="Thoen E."/>
            <person name="Andreopoulos B."/>
            <person name="Lu D."/>
            <person name="Skrede I."/>
            <person name="Drula E."/>
            <person name="Henrissat B."/>
            <person name="Morin E."/>
            <person name="Kohler A."/>
            <person name="Barry K."/>
            <person name="LaButti K."/>
            <person name="Morin E."/>
            <person name="Salamov A."/>
            <person name="Lipzen A."/>
            <person name="Mereny Z."/>
            <person name="Hegedus B."/>
            <person name="Baldrian P."/>
            <person name="Stursova M."/>
            <person name="Weitz H."/>
            <person name="Taylor A."/>
            <person name="Grigoriev I.V."/>
            <person name="Nagy L.G."/>
            <person name="Martin F."/>
            <person name="Kauserud H."/>
        </authorList>
    </citation>
    <scope>NUCLEOTIDE SEQUENCE</scope>
    <source>
        <strain evidence="3">CBHHK067</strain>
    </source>
</reference>
<protein>
    <submittedName>
        <fullName evidence="3">Uncharacterized protein</fullName>
    </submittedName>
</protein>
<dbReference type="EMBL" id="JARKIE010000258">
    <property type="protein sequence ID" value="KAJ7660586.1"/>
    <property type="molecule type" value="Genomic_DNA"/>
</dbReference>
<feature type="non-terminal residue" evidence="3">
    <location>
        <position position="610"/>
    </location>
</feature>
<keyword evidence="1" id="KW-0175">Coiled coil</keyword>
<keyword evidence="4" id="KW-1185">Reference proteome</keyword>
<dbReference type="AlphaFoldDB" id="A0AAD7G2X0"/>
<evidence type="ECO:0000256" key="1">
    <source>
        <dbReference type="SAM" id="Coils"/>
    </source>
</evidence>
<evidence type="ECO:0000313" key="3">
    <source>
        <dbReference type="EMBL" id="KAJ7660586.1"/>
    </source>
</evidence>
<evidence type="ECO:0000313" key="4">
    <source>
        <dbReference type="Proteomes" id="UP001221757"/>
    </source>
</evidence>
<accession>A0AAD7G2X0</accession>
<sequence length="610" mass="67470">MSDSEYAEYRPVIISADRTHYPLDYQFSGNRQPSIEPIVTEDSVSIAVDHHDDHLEPLNLPTVDSETDPGPFPEITDAHRTLILHRATPQELIEAHNNFITKMLILNNQVLQGQAALTNKAYFLAQANMNLREGYRSILDQLEDLCGSAEPVLLANSHPGPPIPNSDRIVNPWLGTYPADVPEDHQHPIAQFVAVSLYLASHFTLGSLSSIISSPPPTHPYPGHSGQAHCGTAMSDSSASESEKEQGVQIPRIFSVPNQNAGVPEFREALKTAHKLVHELADENKALRAQIAKYKASDPGRKGRKQRSTIIDYCFGQGVWSDGGPLGSKHGLLPEDSAAVGHASRYFKPDSALYPQYLTAALYAHIDKKFHDLIDTSAYPDFARNFIRQLNAQRSSGINNTKECLPMILLEEGTVLDLKSATIQCLLLHPGDDPQAKKCSSFPPILYDKLGQSVTNLFMNRVPALVLRGILWGKDSLKNQGTQRPLSSVVGYKWNILKTIFLLYWLTQKSKPGKPENFEEIGTISQISFRQIFMRFLRALKMMGAPGLRRVIKFWHSVVFASITVAAPVERVENAAGADSDDEMAEALAGLDIEGILNHDANPLSIVNWD</sequence>